<dbReference type="RefSeq" id="WP_119089647.1">
    <property type="nucleotide sequence ID" value="NZ_QXIS01000035.1"/>
</dbReference>
<gene>
    <name evidence="2" type="ORF">SMC7_07055</name>
</gene>
<reference evidence="2 3" key="1">
    <citation type="submission" date="2018-09" db="EMBL/GenBank/DDBJ databases">
        <title>Discovery and Ecogenomic Context for Candidatus Cryosericales, a Global Caldiserica Order Active in Thawing Permafrost.</title>
        <authorList>
            <person name="Martinez M.A."/>
            <person name="Woodcroft B.J."/>
            <person name="Ignacio Espinoza J.C."/>
            <person name="Zayed A."/>
            <person name="Singleton C.M."/>
            <person name="Boyd J."/>
            <person name="Li Y.-F."/>
            <person name="Purvine S."/>
            <person name="Maughan H."/>
            <person name="Hodgkins S.B."/>
            <person name="Anderson D."/>
            <person name="Sederholm M."/>
            <person name="Temperton B."/>
            <person name="Saleska S.R."/>
            <person name="Tyson G.W."/>
            <person name="Rich V.I."/>
        </authorList>
    </citation>
    <scope>NUCLEOTIDE SEQUENCE [LARGE SCALE GENOMIC DNA]</scope>
    <source>
        <strain evidence="2 3">SMC7</strain>
    </source>
</reference>
<dbReference type="AlphaFoldDB" id="A0A398CTX6"/>
<dbReference type="InterPro" id="IPR031346">
    <property type="entry name" value="DUF2154_N"/>
</dbReference>
<dbReference type="Proteomes" id="UP000266328">
    <property type="component" value="Unassembled WGS sequence"/>
</dbReference>
<evidence type="ECO:0000259" key="1">
    <source>
        <dbReference type="Pfam" id="PF17115"/>
    </source>
</evidence>
<dbReference type="EMBL" id="QXIS01000035">
    <property type="protein sequence ID" value="RIE05560.1"/>
    <property type="molecule type" value="Genomic_DNA"/>
</dbReference>
<evidence type="ECO:0000313" key="3">
    <source>
        <dbReference type="Proteomes" id="UP000266328"/>
    </source>
</evidence>
<organism evidence="2 3">
    <name type="scientific">Candidatus Cryosericum terrychapinii</name>
    <dbReference type="NCBI Taxonomy" id="2290919"/>
    <lineage>
        <taxon>Bacteria</taxon>
        <taxon>Pseudomonadati</taxon>
        <taxon>Caldisericota/Cryosericota group</taxon>
        <taxon>Candidatus Cryosericota</taxon>
        <taxon>Candidatus Cryosericia</taxon>
        <taxon>Candidatus Cryosericales</taxon>
        <taxon>Candidatus Cryosericaceae</taxon>
        <taxon>Candidatus Cryosericum</taxon>
    </lineage>
</organism>
<keyword evidence="3" id="KW-1185">Reference proteome</keyword>
<protein>
    <recommendedName>
        <fullName evidence="1">DUF2154 domain-containing protein</fullName>
    </recommendedName>
</protein>
<dbReference type="OrthoDB" id="3535301at2"/>
<dbReference type="Pfam" id="PF17115">
    <property type="entry name" value="Toast_rack_N"/>
    <property type="match status" value="1"/>
</dbReference>
<sequence length="261" mass="27718">MMGPFVVVGGLAVLAAVLWKQGVFGSSETGGLRTEHRSIPREDTRRTDLHVRMGAGVLSLQGGAVGLLDADFVSNQPELEPEFVYRTNDGILEASITQPSGQLVVPTPHMRYEWHLRCADNVPATIDLESGAGTTDIDLSTVPVQQLRVRTGAGQGRTIILASRLEHFDLQTGAGRLDLEIRGSPTAPAHGSVHSGVGALQMHIPRTTPTRIHVDKAIGGVNARGFVQDGHNYINYAPGATLALDIDIQVGVGEVTLDTVG</sequence>
<feature type="domain" description="DUF2154" evidence="1">
    <location>
        <begin position="43"/>
        <end position="132"/>
    </location>
</feature>
<proteinExistence type="predicted"/>
<comment type="caution">
    <text evidence="2">The sequence shown here is derived from an EMBL/GenBank/DDBJ whole genome shotgun (WGS) entry which is preliminary data.</text>
</comment>
<evidence type="ECO:0000313" key="2">
    <source>
        <dbReference type="EMBL" id="RIE05560.1"/>
    </source>
</evidence>
<accession>A0A398CTX6</accession>
<name>A0A398CTX6_9BACT</name>